<dbReference type="InterPro" id="IPR038385">
    <property type="entry name" value="Sua5/YwlC_C"/>
</dbReference>
<dbReference type="InterPro" id="IPR050156">
    <property type="entry name" value="TC-AMP_synthase_SUA5"/>
</dbReference>
<evidence type="ECO:0000256" key="6">
    <source>
        <dbReference type="ARBA" id="ARBA00022679"/>
    </source>
</evidence>
<dbReference type="Proteomes" id="UP001056937">
    <property type="component" value="Chromosome 1"/>
</dbReference>
<feature type="domain" description="YrdC-like" evidence="14">
    <location>
        <begin position="11"/>
        <end position="198"/>
    </location>
</feature>
<evidence type="ECO:0000313" key="16">
    <source>
        <dbReference type="Proteomes" id="UP001056937"/>
    </source>
</evidence>
<dbReference type="NCBIfam" id="TIGR00057">
    <property type="entry name" value="L-threonylcarbamoyladenylate synthase"/>
    <property type="match status" value="1"/>
</dbReference>
<protein>
    <recommendedName>
        <fullName evidence="4 13">Threonylcarbamoyl-AMP synthase</fullName>
        <shortName evidence="13">TC-AMP synthase</shortName>
        <ecNumber evidence="3 13">2.7.7.87</ecNumber>
    </recommendedName>
    <alternativeName>
        <fullName evidence="11 13">L-threonylcarbamoyladenylate synthase</fullName>
    </alternativeName>
</protein>
<dbReference type="Pfam" id="PF01300">
    <property type="entry name" value="Sua5_yciO_yrdC"/>
    <property type="match status" value="1"/>
</dbReference>
<keyword evidence="5 13" id="KW-0963">Cytoplasm</keyword>
<keyword evidence="6 13" id="KW-0808">Transferase</keyword>
<dbReference type="Gene3D" id="3.40.50.11030">
    <property type="entry name" value="Threonylcarbamoyl-AMP synthase, C-terminal domain"/>
    <property type="match status" value="1"/>
</dbReference>
<dbReference type="PANTHER" id="PTHR17490:SF16">
    <property type="entry name" value="THREONYLCARBAMOYL-AMP SYNTHASE"/>
    <property type="match status" value="1"/>
</dbReference>
<evidence type="ECO:0000313" key="15">
    <source>
        <dbReference type="EMBL" id="USI72143.1"/>
    </source>
</evidence>
<dbReference type="Pfam" id="PF03481">
    <property type="entry name" value="Sua5_C"/>
    <property type="match status" value="1"/>
</dbReference>
<dbReference type="InterPro" id="IPR017945">
    <property type="entry name" value="DHBP_synth_RibB-like_a/b_dom"/>
</dbReference>
<dbReference type="PROSITE" id="PS51163">
    <property type="entry name" value="YRDC"/>
    <property type="match status" value="1"/>
</dbReference>
<dbReference type="Gene3D" id="3.90.870.10">
    <property type="entry name" value="DHBP synthase"/>
    <property type="match status" value="1"/>
</dbReference>
<evidence type="ECO:0000256" key="1">
    <source>
        <dbReference type="ARBA" id="ARBA00004496"/>
    </source>
</evidence>
<evidence type="ECO:0000256" key="12">
    <source>
        <dbReference type="ARBA" id="ARBA00048366"/>
    </source>
</evidence>
<sequence length="314" mass="31555">MTSTLRLPATPEAIQSAAALIRAGAAVAVPTETVYGLAADAGNGEAVARIYAAKGRPSFNPLIVHVPDLATAETIAILDPVARRLAEAFWPGPLTLVLPRRPQAPIAALATAGLDTVALRLPAHPVMQALLAAAGRPLAAPSANASGRISPTSAAHVLATLDGRIPLVLDDGETGHGLESTIAAPMAARIRLLRPGPVTADALQAASGLAVVAEAAGGAIEAPGQLASHYAPAAPLRLDATAAAADEWLIGFGAVAGDDSLSPRGDLVEAAARLFAALHRADVSGRARIAVAPVPDTGLGAAINDRLRRAAAPR</sequence>
<keyword evidence="8 13" id="KW-0548">Nucleotidyltransferase</keyword>
<evidence type="ECO:0000259" key="14">
    <source>
        <dbReference type="PROSITE" id="PS51163"/>
    </source>
</evidence>
<dbReference type="InterPro" id="IPR006070">
    <property type="entry name" value="Sua5-like_dom"/>
</dbReference>
<dbReference type="InterPro" id="IPR005145">
    <property type="entry name" value="Sua5_C"/>
</dbReference>
<evidence type="ECO:0000256" key="13">
    <source>
        <dbReference type="PIRNR" id="PIRNR004930"/>
    </source>
</evidence>
<reference evidence="15" key="1">
    <citation type="journal article" date="2022" name="Toxins">
        <title>Genomic Analysis of Sphingopyxis sp. USTB-05 for Biodegrading Cyanobacterial Hepatotoxins.</title>
        <authorList>
            <person name="Liu C."/>
            <person name="Xu Q."/>
            <person name="Zhao Z."/>
            <person name="Zhang H."/>
            <person name="Liu X."/>
            <person name="Yin C."/>
            <person name="Liu Y."/>
            <person name="Yan H."/>
        </authorList>
    </citation>
    <scope>NUCLEOTIDE SEQUENCE</scope>
    <source>
        <strain evidence="15">NBD5</strain>
    </source>
</reference>
<evidence type="ECO:0000256" key="3">
    <source>
        <dbReference type="ARBA" id="ARBA00012584"/>
    </source>
</evidence>
<evidence type="ECO:0000256" key="5">
    <source>
        <dbReference type="ARBA" id="ARBA00022490"/>
    </source>
</evidence>
<evidence type="ECO:0000256" key="7">
    <source>
        <dbReference type="ARBA" id="ARBA00022694"/>
    </source>
</evidence>
<comment type="catalytic activity">
    <reaction evidence="12 13">
        <text>L-threonine + hydrogencarbonate + ATP = L-threonylcarbamoyladenylate + diphosphate + H2O</text>
        <dbReference type="Rhea" id="RHEA:36407"/>
        <dbReference type="ChEBI" id="CHEBI:15377"/>
        <dbReference type="ChEBI" id="CHEBI:17544"/>
        <dbReference type="ChEBI" id="CHEBI:30616"/>
        <dbReference type="ChEBI" id="CHEBI:33019"/>
        <dbReference type="ChEBI" id="CHEBI:57926"/>
        <dbReference type="ChEBI" id="CHEBI:73682"/>
        <dbReference type="EC" id="2.7.7.87"/>
    </reaction>
</comment>
<dbReference type="PIRSF" id="PIRSF004930">
    <property type="entry name" value="Tln_factor_SUA5"/>
    <property type="match status" value="1"/>
</dbReference>
<dbReference type="PANTHER" id="PTHR17490">
    <property type="entry name" value="SUA5"/>
    <property type="match status" value="1"/>
</dbReference>
<accession>A0ABY4X5H4</accession>
<proteinExistence type="inferred from homology"/>
<keyword evidence="7 13" id="KW-0819">tRNA processing</keyword>
<dbReference type="SUPFAM" id="SSF55821">
    <property type="entry name" value="YrdC/RibB"/>
    <property type="match status" value="1"/>
</dbReference>
<comment type="subcellular location">
    <subcellularLocation>
        <location evidence="1 13">Cytoplasm</location>
    </subcellularLocation>
</comment>
<dbReference type="RefSeq" id="WP_252165952.1">
    <property type="nucleotide sequence ID" value="NZ_CP084930.1"/>
</dbReference>
<gene>
    <name evidence="15" type="ORF">LHA26_12635</name>
</gene>
<comment type="similarity">
    <text evidence="2 13">Belongs to the SUA5 family.</text>
</comment>
<evidence type="ECO:0000256" key="4">
    <source>
        <dbReference type="ARBA" id="ARBA00015492"/>
    </source>
</evidence>
<dbReference type="InterPro" id="IPR010923">
    <property type="entry name" value="T(6)A37_SUA5"/>
</dbReference>
<evidence type="ECO:0000256" key="11">
    <source>
        <dbReference type="ARBA" id="ARBA00029774"/>
    </source>
</evidence>
<evidence type="ECO:0000256" key="10">
    <source>
        <dbReference type="ARBA" id="ARBA00022840"/>
    </source>
</evidence>
<comment type="function">
    <text evidence="13">Required for the formation of a threonylcarbamoyl group on adenosine at position 37 (t(6)A37) in tRNAs that read codons beginning with adenine.</text>
</comment>
<keyword evidence="9 13" id="KW-0547">Nucleotide-binding</keyword>
<organism evidence="15 16">
    <name type="scientific">Sphingomonas morindae</name>
    <dbReference type="NCBI Taxonomy" id="1541170"/>
    <lineage>
        <taxon>Bacteria</taxon>
        <taxon>Pseudomonadati</taxon>
        <taxon>Pseudomonadota</taxon>
        <taxon>Alphaproteobacteria</taxon>
        <taxon>Sphingomonadales</taxon>
        <taxon>Sphingomonadaceae</taxon>
        <taxon>Sphingomonas</taxon>
    </lineage>
</organism>
<keyword evidence="16" id="KW-1185">Reference proteome</keyword>
<name>A0ABY4X5H4_9SPHN</name>
<evidence type="ECO:0000256" key="2">
    <source>
        <dbReference type="ARBA" id="ARBA00007663"/>
    </source>
</evidence>
<dbReference type="EMBL" id="CP084930">
    <property type="protein sequence ID" value="USI72143.1"/>
    <property type="molecule type" value="Genomic_DNA"/>
</dbReference>
<evidence type="ECO:0000256" key="9">
    <source>
        <dbReference type="ARBA" id="ARBA00022741"/>
    </source>
</evidence>
<evidence type="ECO:0000256" key="8">
    <source>
        <dbReference type="ARBA" id="ARBA00022695"/>
    </source>
</evidence>
<dbReference type="EC" id="2.7.7.87" evidence="3 13"/>
<keyword evidence="10 13" id="KW-0067">ATP-binding</keyword>